<organism evidence="1 2">
    <name type="scientific">Dulcicalothrix desertica PCC 7102</name>
    <dbReference type="NCBI Taxonomy" id="232991"/>
    <lineage>
        <taxon>Bacteria</taxon>
        <taxon>Bacillati</taxon>
        <taxon>Cyanobacteriota</taxon>
        <taxon>Cyanophyceae</taxon>
        <taxon>Nostocales</taxon>
        <taxon>Calotrichaceae</taxon>
        <taxon>Dulcicalothrix</taxon>
    </lineage>
</organism>
<name>A0A3S1C9J1_9CYAN</name>
<evidence type="ECO:0000313" key="2">
    <source>
        <dbReference type="Proteomes" id="UP000271624"/>
    </source>
</evidence>
<proteinExistence type="predicted"/>
<sequence length="184" mass="19644">MNLLKNTGVALGLSLITGTSQVTESTFAIPTKPQQTAQSTSKIKSNAVFAPILPKLKKNSKIAILLPKQIPGSESENKLYAVVETATPNKYGIILGFTPDCNGGTACRYGFVGAESVTNKTPRQRGKVVSLQNRTTAYFTESQCGANCSDGILTWRRRGVQYSAGLKAGKLNDVLQMANSFVAP</sequence>
<accession>A0A3S1C9J1</accession>
<gene>
    <name evidence="1" type="ORF">DSM106972_078270</name>
</gene>
<dbReference type="Proteomes" id="UP000271624">
    <property type="component" value="Unassembled WGS sequence"/>
</dbReference>
<comment type="caution">
    <text evidence="1">The sequence shown here is derived from an EMBL/GenBank/DDBJ whole genome shotgun (WGS) entry which is preliminary data.</text>
</comment>
<evidence type="ECO:0000313" key="1">
    <source>
        <dbReference type="EMBL" id="RUS99385.1"/>
    </source>
</evidence>
<keyword evidence="2" id="KW-1185">Reference proteome</keyword>
<dbReference type="RefSeq" id="WP_127085892.1">
    <property type="nucleotide sequence ID" value="NZ_RSCL01000026.1"/>
</dbReference>
<protein>
    <submittedName>
        <fullName evidence="1">Uncharacterized protein</fullName>
    </submittedName>
</protein>
<dbReference type="AlphaFoldDB" id="A0A3S1C9J1"/>
<reference evidence="1" key="1">
    <citation type="submission" date="2018-12" db="EMBL/GenBank/DDBJ databases">
        <authorList>
            <person name="Will S."/>
            <person name="Neumann-Schaal M."/>
            <person name="Henke P."/>
        </authorList>
    </citation>
    <scope>NUCLEOTIDE SEQUENCE</scope>
    <source>
        <strain evidence="1">PCC 7102</strain>
    </source>
</reference>
<dbReference type="EMBL" id="RSCL01000026">
    <property type="protein sequence ID" value="RUS99385.1"/>
    <property type="molecule type" value="Genomic_DNA"/>
</dbReference>
<dbReference type="OrthoDB" id="574501at2"/>
<reference evidence="1" key="2">
    <citation type="journal article" date="2019" name="Genome Biol. Evol.">
        <title>Day and night: Metabolic profiles and evolutionary relationships of six axenic non-marine cyanobacteria.</title>
        <authorList>
            <person name="Will S.E."/>
            <person name="Henke P."/>
            <person name="Boedeker C."/>
            <person name="Huang S."/>
            <person name="Brinkmann H."/>
            <person name="Rohde M."/>
            <person name="Jarek M."/>
            <person name="Friedl T."/>
            <person name="Seufert S."/>
            <person name="Schumacher M."/>
            <person name="Overmann J."/>
            <person name="Neumann-Schaal M."/>
            <person name="Petersen J."/>
        </authorList>
    </citation>
    <scope>NUCLEOTIDE SEQUENCE [LARGE SCALE GENOMIC DNA]</scope>
    <source>
        <strain evidence="1">PCC 7102</strain>
    </source>
</reference>